<reference evidence="2 3" key="1">
    <citation type="submission" date="2015-03" db="EMBL/GenBank/DDBJ databases">
        <authorList>
            <consortium name="Pathogen Informatics"/>
            <person name="Murphy D."/>
        </authorList>
    </citation>
    <scope>NUCLEOTIDE SEQUENCE [LARGE SCALE GENOMIC DNA]</scope>
    <source>
        <strain evidence="2 3">IP27818</strain>
    </source>
</reference>
<dbReference type="RefSeq" id="WP_050123478.1">
    <property type="nucleotide sequence ID" value="NZ_CAKODN010000063.1"/>
</dbReference>
<proteinExistence type="predicted"/>
<dbReference type="Gene3D" id="1.10.260.40">
    <property type="entry name" value="lambda repressor-like DNA-binding domains"/>
    <property type="match status" value="1"/>
</dbReference>
<dbReference type="AlphaFoldDB" id="A0A9P1UYI6"/>
<name>A0A9P1UYI6_YEREN</name>
<dbReference type="EMBL" id="CPZF01000001">
    <property type="protein sequence ID" value="CNF12049.1"/>
    <property type="molecule type" value="Genomic_DNA"/>
</dbReference>
<organism evidence="2 3">
    <name type="scientific">Yersinia enterocolitica</name>
    <dbReference type="NCBI Taxonomy" id="630"/>
    <lineage>
        <taxon>Bacteria</taxon>
        <taxon>Pseudomonadati</taxon>
        <taxon>Pseudomonadota</taxon>
        <taxon>Gammaproteobacteria</taxon>
        <taxon>Enterobacterales</taxon>
        <taxon>Yersiniaceae</taxon>
        <taxon>Yersinia</taxon>
    </lineage>
</organism>
<sequence>MNRSLKNKITNLISLTDIGKHFGISSQAVGKWLLKGGIPSERVLSLCELLDWAVTPHELRPDIYPNPTDGLPTNKQTLMGRGNAAV</sequence>
<evidence type="ECO:0000313" key="3">
    <source>
        <dbReference type="Proteomes" id="UP000041356"/>
    </source>
</evidence>
<dbReference type="InterPro" id="IPR010982">
    <property type="entry name" value="Lambda_DNA-bd_dom_sf"/>
</dbReference>
<evidence type="ECO:0000313" key="2">
    <source>
        <dbReference type="EMBL" id="CNF12049.1"/>
    </source>
</evidence>
<dbReference type="InterPro" id="IPR031856">
    <property type="entry name" value="YdaS_toxin-like"/>
</dbReference>
<dbReference type="SUPFAM" id="SSF47413">
    <property type="entry name" value="lambda repressor-like DNA-binding domains"/>
    <property type="match status" value="1"/>
</dbReference>
<gene>
    <name evidence="2" type="ORF">ERS137939_00794</name>
</gene>
<dbReference type="Proteomes" id="UP000041356">
    <property type="component" value="Unassembled WGS sequence"/>
</dbReference>
<comment type="caution">
    <text evidence="2">The sequence shown here is derived from an EMBL/GenBank/DDBJ whole genome shotgun (WGS) entry which is preliminary data.</text>
</comment>
<accession>A0A9P1UYI6</accession>
<evidence type="ECO:0000256" key="1">
    <source>
        <dbReference type="SAM" id="MobiDB-lite"/>
    </source>
</evidence>
<dbReference type="Pfam" id="PF15943">
    <property type="entry name" value="YdaS_toxin"/>
    <property type="match status" value="1"/>
</dbReference>
<dbReference type="GO" id="GO:0003677">
    <property type="term" value="F:DNA binding"/>
    <property type="evidence" value="ECO:0007669"/>
    <property type="project" value="InterPro"/>
</dbReference>
<protein>
    <submittedName>
        <fullName evidence="2">Uncharacterized protein conserved in bacteria, prophage-related</fullName>
    </submittedName>
</protein>
<feature type="region of interest" description="Disordered" evidence="1">
    <location>
        <begin position="63"/>
        <end position="86"/>
    </location>
</feature>